<dbReference type="AlphaFoldDB" id="A0A8S3ZE91"/>
<evidence type="ECO:0000256" key="1">
    <source>
        <dbReference type="SAM" id="MobiDB-lite"/>
    </source>
</evidence>
<dbReference type="OrthoDB" id="6287422at2759"/>
<sequence length="86" mass="9529">MSWFKRGSERRSPESADQGQSDTDPNTCLEVFQNHWKQAWTVIACQDKKTTTNTGQATGDGVETVLKNLEQMVTLLANEDDDGGLP</sequence>
<evidence type="ECO:0000313" key="2">
    <source>
        <dbReference type="EMBL" id="CAG5126080.1"/>
    </source>
</evidence>
<dbReference type="EMBL" id="CAJHNH020002239">
    <property type="protein sequence ID" value="CAG5126080.1"/>
    <property type="molecule type" value="Genomic_DNA"/>
</dbReference>
<gene>
    <name evidence="2" type="ORF">CUNI_LOCUS11638</name>
</gene>
<name>A0A8S3ZE91_9EUPU</name>
<organism evidence="2 3">
    <name type="scientific">Candidula unifasciata</name>
    <dbReference type="NCBI Taxonomy" id="100452"/>
    <lineage>
        <taxon>Eukaryota</taxon>
        <taxon>Metazoa</taxon>
        <taxon>Spiralia</taxon>
        <taxon>Lophotrochozoa</taxon>
        <taxon>Mollusca</taxon>
        <taxon>Gastropoda</taxon>
        <taxon>Heterobranchia</taxon>
        <taxon>Euthyneura</taxon>
        <taxon>Panpulmonata</taxon>
        <taxon>Eupulmonata</taxon>
        <taxon>Stylommatophora</taxon>
        <taxon>Helicina</taxon>
        <taxon>Helicoidea</taxon>
        <taxon>Geomitridae</taxon>
        <taxon>Candidula</taxon>
    </lineage>
</organism>
<feature type="compositionally biased region" description="Polar residues" evidence="1">
    <location>
        <begin position="15"/>
        <end position="26"/>
    </location>
</feature>
<proteinExistence type="predicted"/>
<feature type="region of interest" description="Disordered" evidence="1">
    <location>
        <begin position="1"/>
        <end position="27"/>
    </location>
</feature>
<feature type="compositionally biased region" description="Basic and acidic residues" evidence="1">
    <location>
        <begin position="1"/>
        <end position="14"/>
    </location>
</feature>
<reference evidence="2" key="1">
    <citation type="submission" date="2021-04" db="EMBL/GenBank/DDBJ databases">
        <authorList>
            <consortium name="Molecular Ecology Group"/>
        </authorList>
    </citation>
    <scope>NUCLEOTIDE SEQUENCE</scope>
</reference>
<comment type="caution">
    <text evidence="2">The sequence shown here is derived from an EMBL/GenBank/DDBJ whole genome shotgun (WGS) entry which is preliminary data.</text>
</comment>
<evidence type="ECO:0000313" key="3">
    <source>
        <dbReference type="Proteomes" id="UP000678393"/>
    </source>
</evidence>
<keyword evidence="3" id="KW-1185">Reference proteome</keyword>
<accession>A0A8S3ZE91</accession>
<protein>
    <submittedName>
        <fullName evidence="2">Uncharacterized protein</fullName>
    </submittedName>
</protein>
<dbReference type="Proteomes" id="UP000678393">
    <property type="component" value="Unassembled WGS sequence"/>
</dbReference>
<feature type="non-terminal residue" evidence="2">
    <location>
        <position position="86"/>
    </location>
</feature>